<evidence type="ECO:0000313" key="5">
    <source>
        <dbReference type="Proteomes" id="UP000254343"/>
    </source>
</evidence>
<name>A0A380W573_AFIFE</name>
<dbReference type="GO" id="GO:0015036">
    <property type="term" value="F:disulfide oxidoreductase activity"/>
    <property type="evidence" value="ECO:0007669"/>
    <property type="project" value="UniProtKB-ARBA"/>
</dbReference>
<dbReference type="GO" id="GO:0016209">
    <property type="term" value="F:antioxidant activity"/>
    <property type="evidence" value="ECO:0007669"/>
    <property type="project" value="InterPro"/>
</dbReference>
<feature type="chain" id="PRO_5016698155" evidence="2">
    <location>
        <begin position="28"/>
        <end position="200"/>
    </location>
</feature>
<dbReference type="InterPro" id="IPR000866">
    <property type="entry name" value="AhpC/TSA"/>
</dbReference>
<proteinExistence type="predicted"/>
<dbReference type="AlphaFoldDB" id="A0A380W573"/>
<dbReference type="PANTHER" id="PTHR42852">
    <property type="entry name" value="THIOL:DISULFIDE INTERCHANGE PROTEIN DSBE"/>
    <property type="match status" value="1"/>
</dbReference>
<dbReference type="Proteomes" id="UP000254343">
    <property type="component" value="Unassembled WGS sequence"/>
</dbReference>
<dbReference type="OrthoDB" id="9799347at2"/>
<dbReference type="PROSITE" id="PS51352">
    <property type="entry name" value="THIOREDOXIN_2"/>
    <property type="match status" value="1"/>
</dbReference>
<dbReference type="PANTHER" id="PTHR42852:SF13">
    <property type="entry name" value="PROTEIN DIPZ"/>
    <property type="match status" value="1"/>
</dbReference>
<dbReference type="InterPro" id="IPR013766">
    <property type="entry name" value="Thioredoxin_domain"/>
</dbReference>
<evidence type="ECO:0000256" key="2">
    <source>
        <dbReference type="SAM" id="SignalP"/>
    </source>
</evidence>
<dbReference type="InterPro" id="IPR036249">
    <property type="entry name" value="Thioredoxin-like_sf"/>
</dbReference>
<dbReference type="RefSeq" id="WP_002718067.1">
    <property type="nucleotide sequence ID" value="NZ_UFSI01000001.1"/>
</dbReference>
<dbReference type="Pfam" id="PF00578">
    <property type="entry name" value="AhpC-TSA"/>
    <property type="match status" value="1"/>
</dbReference>
<sequence>MMWTRPFLLIATLVLVSAAAMISSANARPESLNPPTLRNGISQFILEEPLKPAPLMRLRGLDGRMLSMEKFYGKVVLLNFWASWCAPCVEEMPSLEALAASLPPDRFVVVAVSLDGGDGRQVQSFINRHNLRHLTVVLDPDHEFGALTSEGKPEPVMPVYGYPTTYVLDKRGLVTGFLVGPTTWDSPLARSFIDYFINLK</sequence>
<reference evidence="4 5" key="1">
    <citation type="submission" date="2018-06" db="EMBL/GenBank/DDBJ databases">
        <authorList>
            <consortium name="Pathogen Informatics"/>
            <person name="Doyle S."/>
        </authorList>
    </citation>
    <scope>NUCLEOTIDE SEQUENCE [LARGE SCALE GENOMIC DNA]</scope>
    <source>
        <strain evidence="4 5">NCTC12722</strain>
    </source>
</reference>
<dbReference type="Gene3D" id="3.40.30.10">
    <property type="entry name" value="Glutaredoxin"/>
    <property type="match status" value="1"/>
</dbReference>
<organism evidence="4 5">
    <name type="scientific">Afipia felis</name>
    <name type="common">Cat scratch disease bacillus</name>
    <dbReference type="NCBI Taxonomy" id="1035"/>
    <lineage>
        <taxon>Bacteria</taxon>
        <taxon>Pseudomonadati</taxon>
        <taxon>Pseudomonadota</taxon>
        <taxon>Alphaproteobacteria</taxon>
        <taxon>Hyphomicrobiales</taxon>
        <taxon>Nitrobacteraceae</taxon>
        <taxon>Afipia</taxon>
    </lineage>
</organism>
<evidence type="ECO:0000256" key="1">
    <source>
        <dbReference type="ARBA" id="ARBA00023284"/>
    </source>
</evidence>
<feature type="signal peptide" evidence="2">
    <location>
        <begin position="1"/>
        <end position="27"/>
    </location>
</feature>
<dbReference type="InterPro" id="IPR017937">
    <property type="entry name" value="Thioredoxin_CS"/>
</dbReference>
<dbReference type="EMBL" id="UIGB01000001">
    <property type="protein sequence ID" value="SUU83287.1"/>
    <property type="molecule type" value="Genomic_DNA"/>
</dbReference>
<dbReference type="SUPFAM" id="SSF52833">
    <property type="entry name" value="Thioredoxin-like"/>
    <property type="match status" value="1"/>
</dbReference>
<evidence type="ECO:0000313" key="4">
    <source>
        <dbReference type="EMBL" id="SUU83287.1"/>
    </source>
</evidence>
<protein>
    <submittedName>
        <fullName evidence="4">Cytochrome c biogenesis protein tlpA</fullName>
    </submittedName>
</protein>
<accession>A0A380W573</accession>
<dbReference type="InterPro" id="IPR050553">
    <property type="entry name" value="Thioredoxin_ResA/DsbE_sf"/>
</dbReference>
<keyword evidence="1" id="KW-0676">Redox-active center</keyword>
<keyword evidence="2" id="KW-0732">Signal</keyword>
<dbReference type="PROSITE" id="PS00194">
    <property type="entry name" value="THIOREDOXIN_1"/>
    <property type="match status" value="1"/>
</dbReference>
<dbReference type="CDD" id="cd02966">
    <property type="entry name" value="TlpA_like_family"/>
    <property type="match status" value="1"/>
</dbReference>
<feature type="domain" description="Thioredoxin" evidence="3">
    <location>
        <begin position="47"/>
        <end position="198"/>
    </location>
</feature>
<gene>
    <name evidence="4" type="primary">tlpA_1</name>
    <name evidence="4" type="ORF">NCTC12722_00450</name>
</gene>
<evidence type="ECO:0000259" key="3">
    <source>
        <dbReference type="PROSITE" id="PS51352"/>
    </source>
</evidence>